<dbReference type="Proteomes" id="UP000287651">
    <property type="component" value="Unassembled WGS sequence"/>
</dbReference>
<gene>
    <name evidence="2" type="ORF">B296_00026400</name>
</gene>
<protein>
    <submittedName>
        <fullName evidence="2">Uncharacterized protein</fullName>
    </submittedName>
</protein>
<reference evidence="2 3" key="1">
    <citation type="journal article" date="2014" name="Agronomy (Basel)">
        <title>A Draft Genome Sequence for Ensete ventricosum, the Drought-Tolerant Tree Against Hunger.</title>
        <authorList>
            <person name="Harrison J."/>
            <person name="Moore K.A."/>
            <person name="Paszkiewicz K."/>
            <person name="Jones T."/>
            <person name="Grant M."/>
            <person name="Ambacheew D."/>
            <person name="Muzemil S."/>
            <person name="Studholme D.J."/>
        </authorList>
    </citation>
    <scope>NUCLEOTIDE SEQUENCE [LARGE SCALE GENOMIC DNA]</scope>
</reference>
<evidence type="ECO:0000256" key="1">
    <source>
        <dbReference type="SAM" id="MobiDB-lite"/>
    </source>
</evidence>
<comment type="caution">
    <text evidence="2">The sequence shown here is derived from an EMBL/GenBank/DDBJ whole genome shotgun (WGS) entry which is preliminary data.</text>
</comment>
<sequence>MIAEERERGGGGGVRGGSPYPHVKTLLPLVREHRVGVELHRDFSRALIARLQEMRRHQRRRRQRQRSHPSASPDAAAPERRGDHLDVGSRHDLKQNREGGSETRRAREESRFSTRRRRF</sequence>
<feature type="compositionally biased region" description="Basic and acidic residues" evidence="1">
    <location>
        <begin position="77"/>
        <end position="112"/>
    </location>
</feature>
<evidence type="ECO:0000313" key="3">
    <source>
        <dbReference type="Proteomes" id="UP000287651"/>
    </source>
</evidence>
<feature type="region of interest" description="Disordered" evidence="1">
    <location>
        <begin position="1"/>
        <end position="22"/>
    </location>
</feature>
<dbReference type="AlphaFoldDB" id="A0A426YBU0"/>
<name>A0A426YBU0_ENSVE</name>
<proteinExistence type="predicted"/>
<dbReference type="EMBL" id="AMZH03013466">
    <property type="protein sequence ID" value="RRT49222.1"/>
    <property type="molecule type" value="Genomic_DNA"/>
</dbReference>
<accession>A0A426YBU0</accession>
<feature type="compositionally biased region" description="Basic residues" evidence="1">
    <location>
        <begin position="56"/>
        <end position="67"/>
    </location>
</feature>
<evidence type="ECO:0000313" key="2">
    <source>
        <dbReference type="EMBL" id="RRT49222.1"/>
    </source>
</evidence>
<feature type="region of interest" description="Disordered" evidence="1">
    <location>
        <begin position="54"/>
        <end position="119"/>
    </location>
</feature>
<organism evidence="2 3">
    <name type="scientific">Ensete ventricosum</name>
    <name type="common">Abyssinian banana</name>
    <name type="synonym">Musa ensete</name>
    <dbReference type="NCBI Taxonomy" id="4639"/>
    <lineage>
        <taxon>Eukaryota</taxon>
        <taxon>Viridiplantae</taxon>
        <taxon>Streptophyta</taxon>
        <taxon>Embryophyta</taxon>
        <taxon>Tracheophyta</taxon>
        <taxon>Spermatophyta</taxon>
        <taxon>Magnoliopsida</taxon>
        <taxon>Liliopsida</taxon>
        <taxon>Zingiberales</taxon>
        <taxon>Musaceae</taxon>
        <taxon>Ensete</taxon>
    </lineage>
</organism>